<keyword evidence="2" id="KW-0540">Nuclease</keyword>
<dbReference type="Pfam" id="PF01223">
    <property type="entry name" value="Endonuclease_NS"/>
    <property type="match status" value="1"/>
</dbReference>
<dbReference type="SUPFAM" id="SSF54060">
    <property type="entry name" value="His-Me finger endonucleases"/>
    <property type="match status" value="1"/>
</dbReference>
<dbReference type="GO" id="GO:0000014">
    <property type="term" value="F:single-stranded DNA endodeoxyribonuclease activity"/>
    <property type="evidence" value="ECO:0007669"/>
    <property type="project" value="TreeGrafter"/>
</dbReference>
<evidence type="ECO:0000256" key="2">
    <source>
        <dbReference type="ARBA" id="ARBA00022722"/>
    </source>
</evidence>
<dbReference type="EMBL" id="UFQT01001131">
    <property type="protein sequence ID" value="SSX29069.1"/>
    <property type="molecule type" value="Genomic_DNA"/>
</dbReference>
<dbReference type="GO" id="GO:0004521">
    <property type="term" value="F:RNA endonuclease activity"/>
    <property type="evidence" value="ECO:0007669"/>
    <property type="project" value="TreeGrafter"/>
</dbReference>
<dbReference type="InterPro" id="IPR001604">
    <property type="entry name" value="Endo_G_ENPP1-like_dom"/>
</dbReference>
<dbReference type="InterPro" id="IPR044925">
    <property type="entry name" value="His-Me_finger_sf"/>
</dbReference>
<dbReference type="PANTHER" id="PTHR13966">
    <property type="entry name" value="ENDONUCLEASE RELATED"/>
    <property type="match status" value="1"/>
</dbReference>
<dbReference type="GO" id="GO:0005743">
    <property type="term" value="C:mitochondrial inner membrane"/>
    <property type="evidence" value="ECO:0007669"/>
    <property type="project" value="TreeGrafter"/>
</dbReference>
<dbReference type="EMBL" id="UFQS01001131">
    <property type="protein sequence ID" value="SSX09159.1"/>
    <property type="molecule type" value="Genomic_DNA"/>
</dbReference>
<dbReference type="GO" id="GO:0006309">
    <property type="term" value="P:apoptotic DNA fragmentation"/>
    <property type="evidence" value="ECO:0007669"/>
    <property type="project" value="TreeGrafter"/>
</dbReference>
<name>A0A336MJB7_CULSO</name>
<sequence>MLHHNGKSSTMDTEKNGVEQSIKNLVKKGTGVMVLTGSFDQLTCHPTMVKGIPYHLKVPWNDEWNEKCCKIKLVLVLMLYQIIFGQVDAATPVANCTPLPDGNLTCAISFNSEIIYNSKISLQTVNQNDEFLFQALHTPEYLSSVPGSVVTPNPDWTNNGLKRLLNNRRIESFTTIYSKNMQKVAIQQQCGPQRWFDDDQKIATFHDFNAAPQWQIFNNGYWFKVEESIRKLVKGTYDRPGTPIKVMSGCYDQLTCSNAATQETLVYLNNTQRTRGYVHFLIPIPKVFYKVVKPFNSIGTRRSILIVTINHPTMTKGQVESYFEQNFCIIQHDICDIFENTYSVSPYDWFKPSGFKCNKGLGDNFSTTSLLLEAKVQRECGDVAWNFLKFRFDLRIQAPHDTLEY</sequence>
<dbReference type="VEuPathDB" id="VectorBase:CSON000815"/>
<evidence type="ECO:0000256" key="1">
    <source>
        <dbReference type="ARBA" id="ARBA00010052"/>
    </source>
</evidence>
<dbReference type="PANTHER" id="PTHR13966:SF19">
    <property type="entry name" value="NUCLEASE EXOG, MITOCHONDRIAL"/>
    <property type="match status" value="1"/>
</dbReference>
<evidence type="ECO:0000259" key="4">
    <source>
        <dbReference type="Pfam" id="PF01223"/>
    </source>
</evidence>
<dbReference type="InterPro" id="IPR044929">
    <property type="entry name" value="DNA/RNA_non-sp_Endonuclease_sf"/>
</dbReference>
<keyword evidence="3" id="KW-0378">Hydrolase</keyword>
<dbReference type="GO" id="GO:0005634">
    <property type="term" value="C:nucleus"/>
    <property type="evidence" value="ECO:0007669"/>
    <property type="project" value="TreeGrafter"/>
</dbReference>
<dbReference type="InterPro" id="IPR040255">
    <property type="entry name" value="Non-specific_endonuclease"/>
</dbReference>
<reference evidence="6" key="2">
    <citation type="submission" date="2018-07" db="EMBL/GenBank/DDBJ databases">
        <authorList>
            <person name="Quirk P.G."/>
            <person name="Krulwich T.A."/>
        </authorList>
    </citation>
    <scope>NUCLEOTIDE SEQUENCE</scope>
</reference>
<dbReference type="AlphaFoldDB" id="A0A336MJB7"/>
<reference evidence="5" key="1">
    <citation type="submission" date="2018-04" db="EMBL/GenBank/DDBJ databases">
        <authorList>
            <person name="Go L.Y."/>
            <person name="Mitchell J.A."/>
        </authorList>
    </citation>
    <scope>NUCLEOTIDE SEQUENCE</scope>
    <source>
        <tissue evidence="5">Whole organism</tissue>
    </source>
</reference>
<evidence type="ECO:0000256" key="3">
    <source>
        <dbReference type="ARBA" id="ARBA00022759"/>
    </source>
</evidence>
<evidence type="ECO:0000313" key="6">
    <source>
        <dbReference type="EMBL" id="SSX29069.1"/>
    </source>
</evidence>
<protein>
    <submittedName>
        <fullName evidence="6">CSON000815 protein</fullName>
    </submittedName>
</protein>
<accession>A0A336MJB7</accession>
<dbReference type="GO" id="GO:0046872">
    <property type="term" value="F:metal ion binding"/>
    <property type="evidence" value="ECO:0007669"/>
    <property type="project" value="InterPro"/>
</dbReference>
<dbReference type="GO" id="GO:0003676">
    <property type="term" value="F:nucleic acid binding"/>
    <property type="evidence" value="ECO:0007669"/>
    <property type="project" value="InterPro"/>
</dbReference>
<dbReference type="Gene3D" id="3.40.570.10">
    <property type="entry name" value="Extracellular Endonuclease, subunit A"/>
    <property type="match status" value="1"/>
</dbReference>
<comment type="similarity">
    <text evidence="1">Belongs to the DNA/RNA non-specific endonuclease family.</text>
</comment>
<evidence type="ECO:0000313" key="5">
    <source>
        <dbReference type="EMBL" id="SSX09159.1"/>
    </source>
</evidence>
<proteinExistence type="inferred from homology"/>
<gene>
    <name evidence="6" type="primary">CSON000815</name>
</gene>
<keyword evidence="3" id="KW-0255">Endonuclease</keyword>
<organism evidence="6">
    <name type="scientific">Culicoides sonorensis</name>
    <name type="common">Biting midge</name>
    <dbReference type="NCBI Taxonomy" id="179676"/>
    <lineage>
        <taxon>Eukaryota</taxon>
        <taxon>Metazoa</taxon>
        <taxon>Ecdysozoa</taxon>
        <taxon>Arthropoda</taxon>
        <taxon>Hexapoda</taxon>
        <taxon>Insecta</taxon>
        <taxon>Pterygota</taxon>
        <taxon>Neoptera</taxon>
        <taxon>Endopterygota</taxon>
        <taxon>Diptera</taxon>
        <taxon>Nematocera</taxon>
        <taxon>Chironomoidea</taxon>
        <taxon>Ceratopogonidae</taxon>
        <taxon>Ceratopogoninae</taxon>
        <taxon>Culicoides</taxon>
        <taxon>Monoculicoides</taxon>
    </lineage>
</organism>
<feature type="domain" description="DNA/RNA non-specific endonuclease/pyrophosphatase/phosphodiesterase" evidence="4">
    <location>
        <begin position="197"/>
        <end position="297"/>
    </location>
</feature>